<dbReference type="PANTHER" id="PTHR30521:SF5">
    <property type="entry name" value="BLR4509 PROTEIN"/>
    <property type="match status" value="1"/>
</dbReference>
<evidence type="ECO:0000313" key="9">
    <source>
        <dbReference type="Proteomes" id="UP000481327"/>
    </source>
</evidence>
<dbReference type="GO" id="GO:0020037">
    <property type="term" value="F:heme binding"/>
    <property type="evidence" value="ECO:0007669"/>
    <property type="project" value="InterPro"/>
</dbReference>
<dbReference type="InterPro" id="IPR011008">
    <property type="entry name" value="Dimeric_a/b-barrel"/>
</dbReference>
<keyword evidence="9" id="KW-1185">Reference proteome</keyword>
<gene>
    <name evidence="8" type="ORF">F3168_00580</name>
</gene>
<dbReference type="PROSITE" id="PS51404">
    <property type="entry name" value="DYP_PEROXIDASE"/>
    <property type="match status" value="1"/>
</dbReference>
<keyword evidence="5" id="KW-0408">Iron</keyword>
<keyword evidence="3" id="KW-0479">Metal-binding</keyword>
<protein>
    <recommendedName>
        <fullName evidence="10">Peroxidase</fullName>
    </recommendedName>
</protein>
<accession>A0A7C9KG24</accession>
<reference evidence="8 9" key="1">
    <citation type="submission" date="2019-09" db="EMBL/GenBank/DDBJ databases">
        <title>Polymorphobacter sp. isolated from a lake in China.</title>
        <authorList>
            <person name="Liu Z."/>
        </authorList>
    </citation>
    <scope>NUCLEOTIDE SEQUENCE [LARGE SCALE GENOMIC DNA]</scope>
    <source>
        <strain evidence="8 9">D40P</strain>
    </source>
</reference>
<dbReference type="OrthoDB" id="236246at2"/>
<keyword evidence="2" id="KW-0575">Peroxidase</keyword>
<dbReference type="EMBL" id="WIOL01000001">
    <property type="protein sequence ID" value="MQT15760.1"/>
    <property type="molecule type" value="Genomic_DNA"/>
</dbReference>
<comment type="cofactor">
    <cofactor evidence="1">
        <name>heme b</name>
        <dbReference type="ChEBI" id="CHEBI:60344"/>
    </cofactor>
</comment>
<organism evidence="8 9">
    <name type="scientific">Sandarakinorhabdus fusca</name>
    <dbReference type="NCBI Taxonomy" id="1439888"/>
    <lineage>
        <taxon>Bacteria</taxon>
        <taxon>Pseudomonadati</taxon>
        <taxon>Pseudomonadota</taxon>
        <taxon>Alphaproteobacteria</taxon>
        <taxon>Sphingomonadales</taxon>
        <taxon>Sphingosinicellaceae</taxon>
        <taxon>Sandarakinorhabdus</taxon>
    </lineage>
</organism>
<keyword evidence="7" id="KW-0472">Membrane</keyword>
<feature type="transmembrane region" description="Helical" evidence="7">
    <location>
        <begin position="242"/>
        <end position="265"/>
    </location>
</feature>
<evidence type="ECO:0000256" key="5">
    <source>
        <dbReference type="ARBA" id="ARBA00023004"/>
    </source>
</evidence>
<dbReference type="InterPro" id="IPR006314">
    <property type="entry name" value="Dyp_peroxidase"/>
</dbReference>
<dbReference type="GO" id="GO:0046872">
    <property type="term" value="F:metal ion binding"/>
    <property type="evidence" value="ECO:0007669"/>
    <property type="project" value="UniProtKB-KW"/>
</dbReference>
<dbReference type="GO" id="GO:0004601">
    <property type="term" value="F:peroxidase activity"/>
    <property type="evidence" value="ECO:0007669"/>
    <property type="project" value="UniProtKB-KW"/>
</dbReference>
<evidence type="ECO:0008006" key="10">
    <source>
        <dbReference type="Google" id="ProtNLM"/>
    </source>
</evidence>
<dbReference type="RefSeq" id="WP_152576231.1">
    <property type="nucleotide sequence ID" value="NZ_JAATJI010000001.1"/>
</dbReference>
<proteinExistence type="predicted"/>
<feature type="transmembrane region" description="Helical" evidence="7">
    <location>
        <begin position="204"/>
        <end position="230"/>
    </location>
</feature>
<evidence type="ECO:0000256" key="4">
    <source>
        <dbReference type="ARBA" id="ARBA00023002"/>
    </source>
</evidence>
<dbReference type="Proteomes" id="UP000481327">
    <property type="component" value="Unassembled WGS sequence"/>
</dbReference>
<comment type="caution">
    <text evidence="8">The sequence shown here is derived from an EMBL/GenBank/DDBJ whole genome shotgun (WGS) entry which is preliminary data.</text>
</comment>
<keyword evidence="7" id="KW-0812">Transmembrane</keyword>
<evidence type="ECO:0000256" key="2">
    <source>
        <dbReference type="ARBA" id="ARBA00022559"/>
    </source>
</evidence>
<evidence type="ECO:0000256" key="7">
    <source>
        <dbReference type="SAM" id="Phobius"/>
    </source>
</evidence>
<name>A0A7C9KG24_9SPHN</name>
<dbReference type="SUPFAM" id="SSF54909">
    <property type="entry name" value="Dimeric alpha+beta barrel"/>
    <property type="match status" value="1"/>
</dbReference>
<keyword evidence="4" id="KW-0560">Oxidoreductase</keyword>
<dbReference type="PANTHER" id="PTHR30521">
    <property type="entry name" value="DEFERROCHELATASE/PEROXIDASE"/>
    <property type="match status" value="1"/>
</dbReference>
<evidence type="ECO:0000256" key="6">
    <source>
        <dbReference type="SAM" id="MobiDB-lite"/>
    </source>
</evidence>
<evidence type="ECO:0000256" key="1">
    <source>
        <dbReference type="ARBA" id="ARBA00001970"/>
    </source>
</evidence>
<evidence type="ECO:0000313" key="8">
    <source>
        <dbReference type="EMBL" id="MQT15760.1"/>
    </source>
</evidence>
<feature type="region of interest" description="Disordered" evidence="6">
    <location>
        <begin position="796"/>
        <end position="830"/>
    </location>
</feature>
<dbReference type="GO" id="GO:0005829">
    <property type="term" value="C:cytosol"/>
    <property type="evidence" value="ECO:0007669"/>
    <property type="project" value="TreeGrafter"/>
</dbReference>
<evidence type="ECO:0000256" key="3">
    <source>
        <dbReference type="ARBA" id="ARBA00022723"/>
    </source>
</evidence>
<keyword evidence="7" id="KW-1133">Transmembrane helix</keyword>
<sequence length="987" mass="106802">MTHAMLTIAARIPVDRVDAARALLDGLGNPAGPIGALIAGGDGEAFVHFASLHALPSHLPDHAFIVGELSADGDADTVLETLAARAGPMLLPVFRIADPELALAGLAGFLKGHVVPIGHGLFDRPGLAFSGVPGLTVTRIQQEDALAEKVAGLLAHPDDFVSALASLDHVKRALAADPEWRWALEAPPPPPAAPAKEPGLVGKIVALAPSLVTTFLWPLLLVAALVSLWIAWPAVPWSLTVAIRFVLLTAALVLLMTLVVVGLAYTEFRRGEDRDWTSEAAPTLDQAQRMFAHENAPGYAHNHMMSHTVRKPGALRFVTIRLAFWAIARLTALNPRPGHLGDIGTIHFARWVTLPGTRDTIFFSNFGGSWESYLEDFITRANEGLTGVWSNTIGFPRTRNLFMDGATDGERFKRFARQSMAYTPFWYSAYPTLTTANIRTNALIRRGLQARTESEATEWLSLFGSSPRPAAKLDTTQIQSIVFGGLGFKPEGRLLTLRFGADVAANVAALGALLPHLSFNDGRYIEAEAVITLALAPTGLEKLGLPAEAMDSFPAAFRLGMCGIGRDRILLDDPTCAEWWWDKNAVDAALLVYGDTIDAVARLCSWIDTQVAAAGAVVDRIDLSAVGDKLTDRKEPFGFVDGVSQPAIRGTYRGLRNADPIHLVEPGEIILGYPDNRGSIPPGPLLDARFDPDMMLPIAGASHGFADAIKSNPRMIGFNGSYLVIRQLEQDADGFWDYCRRQAETFASRFPAPAICDAEFIAAKMMGRWTDGSSLVRNPYMSATRLKQLYGSDSAAATMRESAKPENAEAAPVQPGDRVGTATSKMRPPQPDNDFLFGTEDPQGLRCPYGSHVRRANPRDSLSPGSMEQVDITNRHRILRIGRGFAANGDRKSGLMFMCLNGDIERQFEFIQQTWMGSTKFHGLDAETDPIAVTGLPGTNGFTVPVRTGPVALAPMPRFITLRGGGYFFVPGRQLIRYLASGSVLTL</sequence>
<dbReference type="AlphaFoldDB" id="A0A7C9KG24"/>